<comment type="caution">
    <text evidence="3">The sequence shown here is derived from an EMBL/GenBank/DDBJ whole genome shotgun (WGS) entry which is preliminary data.</text>
</comment>
<reference evidence="4" key="1">
    <citation type="submission" date="2023-08" db="EMBL/GenBank/DDBJ databases">
        <title>Rhodospirillaceae gen. nov., a novel taxon isolated from the Yangtze River Yuezi River estuary sludge.</title>
        <authorList>
            <person name="Ruan L."/>
        </authorList>
    </citation>
    <scope>NUCLEOTIDE SEQUENCE [LARGE SCALE GENOMIC DNA]</scope>
    <source>
        <strain evidence="4">R-7</strain>
    </source>
</reference>
<sequence length="215" mass="22120">MTTALCAAIGLPAAALAADLVGEVTKLRGQARAVRGGQNVMLAEGTKIESGDGVVTGPDARLKVQFKDGSIITLGENSKLNIDKAKFEGSKRDIAATLLDGVVRAAVAKAGAGSNFQVNSSLVTSAARGTEWIMSIKDHTTSLLVLEGTVNAKGIGETLDDLPNAPIAKGVDLGVKQGLAVGEPARALGMDPNDMGKVINWKAEKINKLVSATDF</sequence>
<dbReference type="Proteomes" id="UP001230156">
    <property type="component" value="Unassembled WGS sequence"/>
</dbReference>
<keyword evidence="4" id="KW-1185">Reference proteome</keyword>
<gene>
    <name evidence="3" type="ORF">Q8A70_14485</name>
</gene>
<dbReference type="PANTHER" id="PTHR38731">
    <property type="entry name" value="LIPL45-RELATED LIPOPROTEIN-RELATED"/>
    <property type="match status" value="1"/>
</dbReference>
<dbReference type="EMBL" id="JAUYVI010000004">
    <property type="protein sequence ID" value="MDQ7248889.1"/>
    <property type="molecule type" value="Genomic_DNA"/>
</dbReference>
<dbReference type="PANTHER" id="PTHR38731:SF1">
    <property type="entry name" value="FECR PROTEIN DOMAIN-CONTAINING PROTEIN"/>
    <property type="match status" value="1"/>
</dbReference>
<evidence type="ECO:0000313" key="4">
    <source>
        <dbReference type="Proteomes" id="UP001230156"/>
    </source>
</evidence>
<accession>A0ABU0YMD1</accession>
<proteinExistence type="predicted"/>
<feature type="signal peptide" evidence="1">
    <location>
        <begin position="1"/>
        <end position="17"/>
    </location>
</feature>
<dbReference type="Gene3D" id="2.60.120.1440">
    <property type="match status" value="1"/>
</dbReference>
<feature type="domain" description="FecR protein" evidence="2">
    <location>
        <begin position="54"/>
        <end position="151"/>
    </location>
</feature>
<dbReference type="RefSeq" id="WP_379956370.1">
    <property type="nucleotide sequence ID" value="NZ_JAUYVI010000004.1"/>
</dbReference>
<dbReference type="Pfam" id="PF04773">
    <property type="entry name" value="FecR"/>
    <property type="match status" value="1"/>
</dbReference>
<keyword evidence="1" id="KW-0732">Signal</keyword>
<organism evidence="3 4">
    <name type="scientific">Dongia sedimenti</name>
    <dbReference type="NCBI Taxonomy" id="3064282"/>
    <lineage>
        <taxon>Bacteria</taxon>
        <taxon>Pseudomonadati</taxon>
        <taxon>Pseudomonadota</taxon>
        <taxon>Alphaproteobacteria</taxon>
        <taxon>Rhodospirillales</taxon>
        <taxon>Dongiaceae</taxon>
        <taxon>Dongia</taxon>
    </lineage>
</organism>
<evidence type="ECO:0000259" key="2">
    <source>
        <dbReference type="Pfam" id="PF04773"/>
    </source>
</evidence>
<feature type="chain" id="PRO_5047100344" evidence="1">
    <location>
        <begin position="18"/>
        <end position="215"/>
    </location>
</feature>
<evidence type="ECO:0000256" key="1">
    <source>
        <dbReference type="SAM" id="SignalP"/>
    </source>
</evidence>
<evidence type="ECO:0000313" key="3">
    <source>
        <dbReference type="EMBL" id="MDQ7248889.1"/>
    </source>
</evidence>
<name>A0ABU0YMD1_9PROT</name>
<dbReference type="InterPro" id="IPR006860">
    <property type="entry name" value="FecR"/>
</dbReference>
<protein>
    <submittedName>
        <fullName evidence="3">FecR domain-containing protein</fullName>
    </submittedName>
</protein>